<dbReference type="Pfam" id="PF01370">
    <property type="entry name" value="Epimerase"/>
    <property type="match status" value="1"/>
</dbReference>
<dbReference type="SUPFAM" id="SSF51735">
    <property type="entry name" value="NAD(P)-binding Rossmann-fold domains"/>
    <property type="match status" value="1"/>
</dbReference>
<dbReference type="InterPro" id="IPR001509">
    <property type="entry name" value="Epimerase_deHydtase"/>
</dbReference>
<keyword evidence="5" id="KW-1185">Reference proteome</keyword>
<dbReference type="InterPro" id="IPR036291">
    <property type="entry name" value="NAD(P)-bd_dom_sf"/>
</dbReference>
<evidence type="ECO:0000313" key="5">
    <source>
        <dbReference type="Proteomes" id="UP000766486"/>
    </source>
</evidence>
<organism evidence="4 5">
    <name type="scientific">Bionectria ochroleuca</name>
    <name type="common">Gliocladium roseum</name>
    <dbReference type="NCBI Taxonomy" id="29856"/>
    <lineage>
        <taxon>Eukaryota</taxon>
        <taxon>Fungi</taxon>
        <taxon>Dikarya</taxon>
        <taxon>Ascomycota</taxon>
        <taxon>Pezizomycotina</taxon>
        <taxon>Sordariomycetes</taxon>
        <taxon>Hypocreomycetidae</taxon>
        <taxon>Hypocreales</taxon>
        <taxon>Bionectriaceae</taxon>
        <taxon>Clonostachys</taxon>
    </lineage>
</organism>
<dbReference type="PANTHER" id="PTHR10366:SF564">
    <property type="entry name" value="STEROL-4-ALPHA-CARBOXYLATE 3-DEHYDROGENASE, DECARBOXYLATING"/>
    <property type="match status" value="1"/>
</dbReference>
<dbReference type="PANTHER" id="PTHR10366">
    <property type="entry name" value="NAD DEPENDENT EPIMERASE/DEHYDRATASE"/>
    <property type="match status" value="1"/>
</dbReference>
<comment type="similarity">
    <text evidence="2">Belongs to the NAD(P)-dependent epimerase/dehydratase family. Dihydroflavonol-4-reductase subfamily.</text>
</comment>
<gene>
    <name evidence="4" type="ORF">CLO192961_LOCUS218178</name>
</gene>
<name>A0ABY6U984_BIOOC</name>
<feature type="domain" description="NAD-dependent epimerase/dehydratase" evidence="3">
    <location>
        <begin position="11"/>
        <end position="268"/>
    </location>
</feature>
<keyword evidence="1" id="KW-0560">Oxidoreductase</keyword>
<sequence>MPQVSHSEQTILVTGANGYIALHIVQQLLDTGYNVRGTVRSEAAEEKVRNAFPQHWGRQLEVVRVTDLTRPDSYLQALDDKITAVVHAASPVHGAVEDNVRDMLEPAIQGATAILTAISQMQSSNCRRVVHMSSFSAMLDPAKGLRSGYTYTEKDWNPVSYDEAVTIENSSDLYLASKALSERAVWDWVKQQSPGFDVVCLNPSFVLGPHVDRISSSKSVSTGAMLWSIIDTESIPPLVFGGYVDVRDLAKVTAAALEVPEAAGERFLVAHHFDWQTASDLARESFPSLRSRIPAGDPGTGEAKALKDVYHVDGTKVNRVLGIKFRPLRETVIDSIQEFIELE</sequence>
<dbReference type="EMBL" id="CABFNS010000774">
    <property type="protein sequence ID" value="VUC27688.1"/>
    <property type="molecule type" value="Genomic_DNA"/>
</dbReference>
<dbReference type="InterPro" id="IPR050425">
    <property type="entry name" value="NAD(P)_dehydrat-like"/>
</dbReference>
<dbReference type="Gene3D" id="3.40.50.720">
    <property type="entry name" value="NAD(P)-binding Rossmann-like Domain"/>
    <property type="match status" value="1"/>
</dbReference>
<dbReference type="Proteomes" id="UP000766486">
    <property type="component" value="Unassembled WGS sequence"/>
</dbReference>
<evidence type="ECO:0000256" key="2">
    <source>
        <dbReference type="ARBA" id="ARBA00023445"/>
    </source>
</evidence>
<accession>A0ABY6U984</accession>
<evidence type="ECO:0000256" key="1">
    <source>
        <dbReference type="ARBA" id="ARBA00023002"/>
    </source>
</evidence>
<evidence type="ECO:0000259" key="3">
    <source>
        <dbReference type="Pfam" id="PF01370"/>
    </source>
</evidence>
<evidence type="ECO:0000313" key="4">
    <source>
        <dbReference type="EMBL" id="VUC27688.1"/>
    </source>
</evidence>
<proteinExistence type="inferred from homology"/>
<protein>
    <recommendedName>
        <fullName evidence="3">NAD-dependent epimerase/dehydratase domain-containing protein</fullName>
    </recommendedName>
</protein>
<comment type="caution">
    <text evidence="4">The sequence shown here is derived from an EMBL/GenBank/DDBJ whole genome shotgun (WGS) entry which is preliminary data.</text>
</comment>
<reference evidence="4 5" key="1">
    <citation type="submission" date="2019-06" db="EMBL/GenBank/DDBJ databases">
        <authorList>
            <person name="Broberg M."/>
        </authorList>
    </citation>
    <scope>NUCLEOTIDE SEQUENCE [LARGE SCALE GENOMIC DNA]</scope>
</reference>